<comment type="caution">
    <text evidence="1">The sequence shown here is derived from an EMBL/GenBank/DDBJ whole genome shotgun (WGS) entry which is preliminary data.</text>
</comment>
<dbReference type="AlphaFoldDB" id="X1NGX1"/>
<dbReference type="Gene3D" id="3.40.47.10">
    <property type="match status" value="1"/>
</dbReference>
<evidence type="ECO:0000313" key="1">
    <source>
        <dbReference type="EMBL" id="GAI26020.1"/>
    </source>
</evidence>
<gene>
    <name evidence="1" type="ORF">S06H3_32014</name>
</gene>
<dbReference type="InterPro" id="IPR016039">
    <property type="entry name" value="Thiolase-like"/>
</dbReference>
<dbReference type="SUPFAM" id="SSF53901">
    <property type="entry name" value="Thiolase-like"/>
    <property type="match status" value="1"/>
</dbReference>
<dbReference type="GO" id="GO:0016746">
    <property type="term" value="F:acyltransferase activity"/>
    <property type="evidence" value="ECO:0007669"/>
    <property type="project" value="InterPro"/>
</dbReference>
<reference evidence="1" key="1">
    <citation type="journal article" date="2014" name="Front. Microbiol.">
        <title>High frequency of phylogenetically diverse reductive dehalogenase-homologous genes in deep subseafloor sedimentary metagenomes.</title>
        <authorList>
            <person name="Kawai M."/>
            <person name="Futagami T."/>
            <person name="Toyoda A."/>
            <person name="Takaki Y."/>
            <person name="Nishi S."/>
            <person name="Hori S."/>
            <person name="Arai W."/>
            <person name="Tsubouchi T."/>
            <person name="Morono Y."/>
            <person name="Uchiyama I."/>
            <person name="Ito T."/>
            <person name="Fujiyama A."/>
            <person name="Inagaki F."/>
            <person name="Takami H."/>
        </authorList>
    </citation>
    <scope>NUCLEOTIDE SEQUENCE</scope>
    <source>
        <strain evidence="1">Expedition CK06-06</strain>
    </source>
</reference>
<protein>
    <recommendedName>
        <fullName evidence="2">Hydroxymethylglutaryl-coenzyme A synthase N-terminal domain-containing protein</fullName>
    </recommendedName>
</protein>
<evidence type="ECO:0008006" key="2">
    <source>
        <dbReference type="Google" id="ProtNLM"/>
    </source>
</evidence>
<name>X1NGX1_9ZZZZ</name>
<sequence>MIGIVSYGVYIPRYRMARELIAQTWGRPGAKGERAVANYDEDSLTMATETVLNCLQGIDPGTVDGLYFGESPVSPPIRGI</sequence>
<dbReference type="EMBL" id="BARV01018997">
    <property type="protein sequence ID" value="GAI26020.1"/>
    <property type="molecule type" value="Genomic_DNA"/>
</dbReference>
<accession>X1NGX1</accession>
<proteinExistence type="predicted"/>
<organism evidence="1">
    <name type="scientific">marine sediment metagenome</name>
    <dbReference type="NCBI Taxonomy" id="412755"/>
    <lineage>
        <taxon>unclassified sequences</taxon>
        <taxon>metagenomes</taxon>
        <taxon>ecological metagenomes</taxon>
    </lineage>
</organism>